<protein>
    <submittedName>
        <fullName evidence="2">Uncharacterized protein</fullName>
    </submittedName>
</protein>
<dbReference type="Proteomes" id="UP001595912">
    <property type="component" value="Unassembled WGS sequence"/>
</dbReference>
<dbReference type="RefSeq" id="WP_380126247.1">
    <property type="nucleotide sequence ID" value="NZ_JBHSIU010000084.1"/>
</dbReference>
<gene>
    <name evidence="2" type="ORF">ACFPIJ_48260</name>
</gene>
<organism evidence="2 3">
    <name type="scientific">Dactylosporangium cerinum</name>
    <dbReference type="NCBI Taxonomy" id="1434730"/>
    <lineage>
        <taxon>Bacteria</taxon>
        <taxon>Bacillati</taxon>
        <taxon>Actinomycetota</taxon>
        <taxon>Actinomycetes</taxon>
        <taxon>Micromonosporales</taxon>
        <taxon>Micromonosporaceae</taxon>
        <taxon>Dactylosporangium</taxon>
    </lineage>
</organism>
<feature type="region of interest" description="Disordered" evidence="1">
    <location>
        <begin position="474"/>
        <end position="510"/>
    </location>
</feature>
<evidence type="ECO:0000256" key="1">
    <source>
        <dbReference type="SAM" id="MobiDB-lite"/>
    </source>
</evidence>
<name>A0ABV9WA32_9ACTN</name>
<reference evidence="3" key="1">
    <citation type="journal article" date="2019" name="Int. J. Syst. Evol. Microbiol.">
        <title>The Global Catalogue of Microorganisms (GCM) 10K type strain sequencing project: providing services to taxonomists for standard genome sequencing and annotation.</title>
        <authorList>
            <consortium name="The Broad Institute Genomics Platform"/>
            <consortium name="The Broad Institute Genome Sequencing Center for Infectious Disease"/>
            <person name="Wu L."/>
            <person name="Ma J."/>
        </authorList>
    </citation>
    <scope>NUCLEOTIDE SEQUENCE [LARGE SCALE GENOMIC DNA]</scope>
    <source>
        <strain evidence="3">CGMCC 4.7152</strain>
    </source>
</reference>
<keyword evidence="3" id="KW-1185">Reference proteome</keyword>
<proteinExistence type="predicted"/>
<feature type="compositionally biased region" description="Pro residues" evidence="1">
    <location>
        <begin position="477"/>
        <end position="488"/>
    </location>
</feature>
<comment type="caution">
    <text evidence="2">The sequence shown here is derived from an EMBL/GenBank/DDBJ whole genome shotgun (WGS) entry which is preliminary data.</text>
</comment>
<accession>A0ABV9WA32</accession>
<sequence length="510" mass="56042">MSTSFDLTRIEQLIGALADNERQRLATLLVPIRDRLLAQRPADAKALQRDLAAAARVREQDAAIREHVGRLADAAPALDAGQRDRLAVLLTPVDGGTAMRQAPRAGKRPADAIVATLERLLVPDPVAPAMREQILTLLVTVAGDGDGGVPSAEVMIECLRHGPLRIPDPPTPVRAAWRRTISAALRLQLVPEGHQLRHHGRDRGDLIIELQPATPAPARPAIVVPADTELSHPLVEALHARPAALAVSPQARPRALRLIQALAVAATRRGHIVDLPPGDSPGVQFTKGASTIVLAVVEEDDIVDVLPSGDDLKGPQVYDWQRISPQQQCVPSGRLMLELPDDLRFHGRRRRWADRQRWRLEDKLGHVLAELEYRAAAQAQAEQEAQLEAADRRQRWEAAMAAARATYIDAHYNKTVRKQVKDWQRAQAARAYAAALAATVGEPPAPPTAEHAAADDPRWTWWIARIRRYADDVDPLLPTPRLPAPPPEPEPDQLRPFLDGWSPYGPDSHR</sequence>
<evidence type="ECO:0000313" key="3">
    <source>
        <dbReference type="Proteomes" id="UP001595912"/>
    </source>
</evidence>
<evidence type="ECO:0000313" key="2">
    <source>
        <dbReference type="EMBL" id="MFC5005607.1"/>
    </source>
</evidence>
<dbReference type="EMBL" id="JBHSIU010000084">
    <property type="protein sequence ID" value="MFC5005607.1"/>
    <property type="molecule type" value="Genomic_DNA"/>
</dbReference>